<evidence type="ECO:0000313" key="2">
    <source>
        <dbReference type="Proteomes" id="UP001205486"/>
    </source>
</evidence>
<evidence type="ECO:0000313" key="1">
    <source>
        <dbReference type="EMBL" id="MCP2001315.1"/>
    </source>
</evidence>
<name>A0ACC6AQX4_NITWI</name>
<accession>A0ACC6AQX4</accession>
<organism evidence="1 2">
    <name type="scientific">Nitrobacter winogradskyi</name>
    <name type="common">Nitrobacter agilis</name>
    <dbReference type="NCBI Taxonomy" id="913"/>
    <lineage>
        <taxon>Bacteria</taxon>
        <taxon>Pseudomonadati</taxon>
        <taxon>Pseudomonadota</taxon>
        <taxon>Alphaproteobacteria</taxon>
        <taxon>Hyphomicrobiales</taxon>
        <taxon>Nitrobacteraceae</taxon>
        <taxon>Nitrobacter</taxon>
    </lineage>
</organism>
<sequence length="103" mass="11512">MSEKNCRRKAAHPAQGSILRRAFQAGLEGLRLESGLTRREFAEQLGIPRSSYFHLMTSAANPSLDYIERIAERAGVDPLRLLLQLPSPTGARRPDIRDSRAAR</sequence>
<dbReference type="Proteomes" id="UP001205486">
    <property type="component" value="Unassembled WGS sequence"/>
</dbReference>
<proteinExistence type="predicted"/>
<keyword evidence="2" id="KW-1185">Reference proteome</keyword>
<comment type="caution">
    <text evidence="1">The sequence shown here is derived from an EMBL/GenBank/DDBJ whole genome shotgun (WGS) entry which is preliminary data.</text>
</comment>
<gene>
    <name evidence="1" type="ORF">J2S34_003801</name>
</gene>
<reference evidence="1" key="1">
    <citation type="submission" date="2022-03" db="EMBL/GenBank/DDBJ databases">
        <title>Interactions between chemoautotrophic and heterotrophic bacteria.</title>
        <authorList>
            <person name="Santoro A."/>
        </authorList>
    </citation>
    <scope>NUCLEOTIDE SEQUENCE</scope>
    <source>
        <strain evidence="1">Nb-106</strain>
    </source>
</reference>
<dbReference type="EMBL" id="JALJZS010000006">
    <property type="protein sequence ID" value="MCP2001315.1"/>
    <property type="molecule type" value="Genomic_DNA"/>
</dbReference>
<protein>
    <submittedName>
        <fullName evidence="1">Transcriptional regulator with XRE-family HTH domain</fullName>
    </submittedName>
</protein>